<evidence type="ECO:0000259" key="1">
    <source>
        <dbReference type="Pfam" id="PF13619"/>
    </source>
</evidence>
<evidence type="ECO:0000313" key="2">
    <source>
        <dbReference type="EMBL" id="AZR58589.1"/>
    </source>
</evidence>
<sequence>MHHQFVSSSNLLSVGYEYPVLEVRFKHGGCYQYHGVPEGVYHELLNAPSKGRYLHYQIKPFYPCYKVF</sequence>
<feature type="domain" description="KTSC" evidence="1">
    <location>
        <begin position="7"/>
        <end position="62"/>
    </location>
</feature>
<name>A0A3S9SGI1_EIKCO</name>
<reference evidence="2 3" key="1">
    <citation type="submission" date="2018-12" db="EMBL/GenBank/DDBJ databases">
        <title>Genome sequencing of Eikenella corrodens KCOM 3110 (= JS217).</title>
        <authorList>
            <person name="Koo J.-K."/>
            <person name="Park S.-N."/>
            <person name="Lim Y.K."/>
        </authorList>
    </citation>
    <scope>NUCLEOTIDE SEQUENCE [LARGE SCALE GENOMIC DNA]</scope>
    <source>
        <strain evidence="2 3">KCOM 3110</strain>
    </source>
</reference>
<accession>A0A3S9SGI1</accession>
<evidence type="ECO:0000313" key="3">
    <source>
        <dbReference type="Proteomes" id="UP000282435"/>
    </source>
</evidence>
<organism evidence="2 3">
    <name type="scientific">Eikenella corrodens</name>
    <dbReference type="NCBI Taxonomy" id="539"/>
    <lineage>
        <taxon>Bacteria</taxon>
        <taxon>Pseudomonadati</taxon>
        <taxon>Pseudomonadota</taxon>
        <taxon>Betaproteobacteria</taxon>
        <taxon>Neisseriales</taxon>
        <taxon>Neisseriaceae</taxon>
        <taxon>Eikenella</taxon>
    </lineage>
</organism>
<proteinExistence type="predicted"/>
<dbReference type="OrthoDB" id="8612029at2"/>
<dbReference type="RefSeq" id="WP_126982160.1">
    <property type="nucleotide sequence ID" value="NZ_CP034670.1"/>
</dbReference>
<dbReference type="Proteomes" id="UP000282435">
    <property type="component" value="Chromosome"/>
</dbReference>
<gene>
    <name evidence="2" type="ORF">ELB75_00135</name>
</gene>
<dbReference type="AlphaFoldDB" id="A0A3S9SGI1"/>
<dbReference type="Pfam" id="PF13619">
    <property type="entry name" value="KTSC"/>
    <property type="match status" value="1"/>
</dbReference>
<dbReference type="EMBL" id="CP034670">
    <property type="protein sequence ID" value="AZR58589.1"/>
    <property type="molecule type" value="Genomic_DNA"/>
</dbReference>
<dbReference type="InterPro" id="IPR025309">
    <property type="entry name" value="KTSC_dom"/>
</dbReference>
<protein>
    <submittedName>
        <fullName evidence="2">KTSC domain-containing protein</fullName>
    </submittedName>
</protein>